<evidence type="ECO:0000256" key="3">
    <source>
        <dbReference type="ARBA" id="ARBA00022679"/>
    </source>
</evidence>
<feature type="transmembrane region" description="Helical" evidence="7">
    <location>
        <begin position="44"/>
        <end position="64"/>
    </location>
</feature>
<keyword evidence="10" id="KW-1185">Reference proteome</keyword>
<dbReference type="Pfam" id="PF13632">
    <property type="entry name" value="Glyco_trans_2_3"/>
    <property type="match status" value="1"/>
</dbReference>
<feature type="domain" description="Glycosyltransferase 2-like" evidence="8">
    <location>
        <begin position="208"/>
        <end position="397"/>
    </location>
</feature>
<dbReference type="PANTHER" id="PTHR43867:SF2">
    <property type="entry name" value="CELLULOSE SYNTHASE CATALYTIC SUBUNIT A [UDP-FORMING]"/>
    <property type="match status" value="1"/>
</dbReference>
<evidence type="ECO:0000256" key="1">
    <source>
        <dbReference type="ARBA" id="ARBA00004141"/>
    </source>
</evidence>
<dbReference type="RefSeq" id="WP_320296326.1">
    <property type="nucleotide sequence ID" value="NZ_JAVIIU010000006.1"/>
</dbReference>
<evidence type="ECO:0000313" key="9">
    <source>
        <dbReference type="EMBL" id="MDX8485112.1"/>
    </source>
</evidence>
<evidence type="ECO:0000313" key="10">
    <source>
        <dbReference type="Proteomes" id="UP001280156"/>
    </source>
</evidence>
<evidence type="ECO:0000256" key="6">
    <source>
        <dbReference type="ARBA" id="ARBA00023136"/>
    </source>
</evidence>
<evidence type="ECO:0000256" key="4">
    <source>
        <dbReference type="ARBA" id="ARBA00022692"/>
    </source>
</evidence>
<accession>A0ABU4YDU7</accession>
<dbReference type="InterPro" id="IPR050321">
    <property type="entry name" value="Glycosyltr_2/OpgH_subfam"/>
</dbReference>
<keyword evidence="5 7" id="KW-1133">Transmembrane helix</keyword>
<dbReference type="Proteomes" id="UP001280156">
    <property type="component" value="Unassembled WGS sequence"/>
</dbReference>
<dbReference type="SUPFAM" id="SSF53448">
    <property type="entry name" value="Nucleotide-diphospho-sugar transferases"/>
    <property type="match status" value="1"/>
</dbReference>
<dbReference type="CDD" id="cd06421">
    <property type="entry name" value="CESA_CelA_like"/>
    <property type="match status" value="1"/>
</dbReference>
<protein>
    <submittedName>
        <fullName evidence="9">Cellulose synthase catalytic subunit</fullName>
    </submittedName>
</protein>
<dbReference type="EMBL" id="JAVIIV010000004">
    <property type="protein sequence ID" value="MDX8485112.1"/>
    <property type="molecule type" value="Genomic_DNA"/>
</dbReference>
<evidence type="ECO:0000256" key="5">
    <source>
        <dbReference type="ARBA" id="ARBA00022989"/>
    </source>
</evidence>
<reference evidence="9 10" key="1">
    <citation type="submission" date="2023-08" db="EMBL/GenBank/DDBJ databases">
        <title>Implementing the SeqCode for naming new Mesorhizobium species isolated from Vachellia karroo root nodules.</title>
        <authorList>
            <person name="Van Lill M."/>
        </authorList>
    </citation>
    <scope>NUCLEOTIDE SEQUENCE [LARGE SCALE GENOMIC DNA]</scope>
    <source>
        <strain evidence="9 10">VK2B</strain>
    </source>
</reference>
<evidence type="ECO:0000259" key="8">
    <source>
        <dbReference type="Pfam" id="PF13632"/>
    </source>
</evidence>
<organism evidence="9 10">
    <name type="scientific">Mesorhizobium humile</name>
    <dbReference type="NCBI Taxonomy" id="3072313"/>
    <lineage>
        <taxon>Bacteria</taxon>
        <taxon>Pseudomonadati</taxon>
        <taxon>Pseudomonadota</taxon>
        <taxon>Alphaproteobacteria</taxon>
        <taxon>Hyphomicrobiales</taxon>
        <taxon>Phyllobacteriaceae</taxon>
        <taxon>Mesorhizobium</taxon>
    </lineage>
</organism>
<evidence type="ECO:0000256" key="2">
    <source>
        <dbReference type="ARBA" id="ARBA00022676"/>
    </source>
</evidence>
<keyword evidence="4 7" id="KW-0812">Transmembrane</keyword>
<gene>
    <name evidence="9" type="ORF">RFM52_07905</name>
</gene>
<proteinExistence type="predicted"/>
<comment type="subcellular location">
    <subcellularLocation>
        <location evidence="1">Membrane</location>
        <topology evidence="1">Multi-pass membrane protein</topology>
    </subcellularLocation>
</comment>
<feature type="transmembrane region" description="Helical" evidence="7">
    <location>
        <begin position="76"/>
        <end position="95"/>
    </location>
</feature>
<name>A0ABU4YDU7_9HYPH</name>
<keyword evidence="6 7" id="KW-0472">Membrane</keyword>
<feature type="transmembrane region" description="Helical" evidence="7">
    <location>
        <begin position="495"/>
        <end position="516"/>
    </location>
</feature>
<dbReference type="PANTHER" id="PTHR43867">
    <property type="entry name" value="CELLULOSE SYNTHASE CATALYTIC SUBUNIT A [UDP-FORMING]"/>
    <property type="match status" value="1"/>
</dbReference>
<evidence type="ECO:0000256" key="7">
    <source>
        <dbReference type="SAM" id="Phobius"/>
    </source>
</evidence>
<dbReference type="Gene3D" id="3.90.550.10">
    <property type="entry name" value="Spore Coat Polysaccharide Biosynthesis Protein SpsA, Chain A"/>
    <property type="match status" value="1"/>
</dbReference>
<feature type="transmembrane region" description="Helical" evidence="7">
    <location>
        <begin position="522"/>
        <end position="544"/>
    </location>
</feature>
<feature type="transmembrane region" description="Helical" evidence="7">
    <location>
        <begin position="556"/>
        <end position="577"/>
    </location>
</feature>
<feature type="transmembrane region" description="Helical" evidence="7">
    <location>
        <begin position="410"/>
        <end position="431"/>
    </location>
</feature>
<dbReference type="InterPro" id="IPR029044">
    <property type="entry name" value="Nucleotide-diphossugar_trans"/>
</dbReference>
<feature type="transmembrane region" description="Helical" evidence="7">
    <location>
        <begin position="376"/>
        <end position="398"/>
    </location>
</feature>
<dbReference type="InterPro" id="IPR001173">
    <property type="entry name" value="Glyco_trans_2-like"/>
</dbReference>
<keyword evidence="2" id="KW-0328">Glycosyltransferase</keyword>
<keyword evidence="3" id="KW-0808">Transferase</keyword>
<comment type="caution">
    <text evidence="9">The sequence shown here is derived from an EMBL/GenBank/DDBJ whole genome shotgun (WGS) entry which is preliminary data.</text>
</comment>
<sequence>MGVSADAVVVGGKTRSLDRAAEVSTGLGPKGPYLVPVLTPRQELFLRLGLGFWFVTLIIFWSWWLRPAHIDHVGPFAFATIVLAWLTLMPMYFLLNVHASRKSSKLHTIPKRSRVAMVVTKAPSEPFAVVQRTLEAMLAQDYPHDTWLADEDPGEETIAWCDAHGVLISTRRGREDYHRKTWPRRTRCKEGNLAFFYDHYGYERYDFVAQMDADHVPTPTYLREILYPFADPGVGYVSAPSICDNNADESWAARGRLFPEGMFHGPLQSGHTGGGAPLCIGSHYAVRTRALREAGGLGPELAEDHSTSMLINAAGWRGVHAIDAIANGDGPQTFADLVTQEFQWSRSLVTILLEYTPKYFAKLTPRLKFQFLFCQLWYPLFAVFALMMYVMPIYALFTGRNFANVMYAEFVFHYAPNSVALVGLVIMLKAFGLSRPTTAKTLSWEGTLFLFFARWPWVLWGTLSAVRDYITRSFVDFRVTPKGSGPKQLLPARAFAPYVVLAIGAALPVLLVKHPFDATGFYWFAAFNAFLYGLLVTVIIARHVRENGISLRANAAKLALHACLALIALGVPIAGFYDRGLEGIYGLQQGAGGFRIVRIAYVISGAGMGDIGSRNFYFEPGWDNNSR</sequence>